<feature type="non-terminal residue" evidence="1">
    <location>
        <position position="122"/>
    </location>
</feature>
<reference evidence="1" key="1">
    <citation type="submission" date="2020-04" db="EMBL/GenBank/DDBJ databases">
        <authorList>
            <person name="Alioto T."/>
            <person name="Alioto T."/>
            <person name="Gomez Garrido J."/>
        </authorList>
    </citation>
    <scope>NUCLEOTIDE SEQUENCE</scope>
    <source>
        <strain evidence="1">A484AB</strain>
    </source>
</reference>
<keyword evidence="2" id="KW-1185">Reference proteome</keyword>
<dbReference type="EMBL" id="CACRXK020041940">
    <property type="protein sequence ID" value="CAB4045787.1"/>
    <property type="molecule type" value="Genomic_DNA"/>
</dbReference>
<evidence type="ECO:0000313" key="1">
    <source>
        <dbReference type="EMBL" id="CAB4045787.1"/>
    </source>
</evidence>
<evidence type="ECO:0000313" key="2">
    <source>
        <dbReference type="Proteomes" id="UP001152795"/>
    </source>
</evidence>
<comment type="caution">
    <text evidence="1">The sequence shown here is derived from an EMBL/GenBank/DDBJ whole genome shotgun (WGS) entry which is preliminary data.</text>
</comment>
<name>A0A6S7KLD5_PARCT</name>
<gene>
    <name evidence="1" type="ORF">PACLA_8A048187</name>
</gene>
<dbReference type="Proteomes" id="UP001152795">
    <property type="component" value="Unassembled WGS sequence"/>
</dbReference>
<organism evidence="1 2">
    <name type="scientific">Paramuricea clavata</name>
    <name type="common">Red gorgonian</name>
    <name type="synonym">Violescent sea-whip</name>
    <dbReference type="NCBI Taxonomy" id="317549"/>
    <lineage>
        <taxon>Eukaryota</taxon>
        <taxon>Metazoa</taxon>
        <taxon>Cnidaria</taxon>
        <taxon>Anthozoa</taxon>
        <taxon>Octocorallia</taxon>
        <taxon>Malacalcyonacea</taxon>
        <taxon>Plexauridae</taxon>
        <taxon>Paramuricea</taxon>
    </lineage>
</organism>
<proteinExistence type="predicted"/>
<dbReference type="AlphaFoldDB" id="A0A6S7KLD5"/>
<protein>
    <submittedName>
        <fullName evidence="1">Uncharacterized protein</fullName>
    </submittedName>
</protein>
<sequence length="122" mass="13522">MPRTNTSGTLRRRFEAVAKRIAEAFDDAAPFVEDKGSRTGVELETAIAIDEDLRILLKTFEETVEAFLEALAHLEDTADERHRVQEEGDKILSKGARTLRALVVVVNLSKRPTESSSPTSDP</sequence>
<accession>A0A6S7KLD5</accession>